<dbReference type="RefSeq" id="WP_344481807.1">
    <property type="nucleotide sequence ID" value="NZ_BAAAQX010000017.1"/>
</dbReference>
<accession>A0ABN3CN94</accession>
<feature type="transmembrane region" description="Helical" evidence="2">
    <location>
        <begin position="99"/>
        <end position="117"/>
    </location>
</feature>
<dbReference type="PANTHER" id="PTHR36974">
    <property type="entry name" value="MEMBRANE PROTEIN-RELATED"/>
    <property type="match status" value="1"/>
</dbReference>
<feature type="transmembrane region" description="Helical" evidence="2">
    <location>
        <begin position="74"/>
        <end position="92"/>
    </location>
</feature>
<sequence>MTVIVLLVATVAFRLLGLAGVRRFGTWRVSAAHGLAVMLVMTASAHFVPGDVTFMPNYDDMVAMVPSFVPFPGLMVYLSGVLELAGAVGLVLEPTRKAAGICLALLFVALLPANVNAAQLGLEDVGSPLWQRVPEQVLYIAVALWGAGLFTRFGAGRVSAGRVSEQRVSSSASRSSASERRDLPERV</sequence>
<keyword evidence="2" id="KW-0812">Transmembrane</keyword>
<keyword evidence="4" id="KW-1185">Reference proteome</keyword>
<name>A0ABN3CN94_9ACTN</name>
<feature type="compositionally biased region" description="Basic and acidic residues" evidence="1">
    <location>
        <begin position="177"/>
        <end position="187"/>
    </location>
</feature>
<gene>
    <name evidence="3" type="ORF">GCM10009850_061130</name>
</gene>
<dbReference type="Proteomes" id="UP001499843">
    <property type="component" value="Unassembled WGS sequence"/>
</dbReference>
<reference evidence="3 4" key="1">
    <citation type="journal article" date="2019" name="Int. J. Syst. Evol. Microbiol.">
        <title>The Global Catalogue of Microorganisms (GCM) 10K type strain sequencing project: providing services to taxonomists for standard genome sequencing and annotation.</title>
        <authorList>
            <consortium name="The Broad Institute Genomics Platform"/>
            <consortium name="The Broad Institute Genome Sequencing Center for Infectious Disease"/>
            <person name="Wu L."/>
            <person name="Ma J."/>
        </authorList>
    </citation>
    <scope>NUCLEOTIDE SEQUENCE [LARGE SCALE GENOMIC DNA]</scope>
    <source>
        <strain evidence="3 4">JCM 16114</strain>
    </source>
</reference>
<evidence type="ECO:0000313" key="4">
    <source>
        <dbReference type="Proteomes" id="UP001499843"/>
    </source>
</evidence>
<dbReference type="PANTHER" id="PTHR36974:SF1">
    <property type="entry name" value="DOXX FAMILY MEMBRANE PROTEIN"/>
    <property type="match status" value="1"/>
</dbReference>
<evidence type="ECO:0008006" key="5">
    <source>
        <dbReference type="Google" id="ProtNLM"/>
    </source>
</evidence>
<feature type="transmembrane region" description="Helical" evidence="2">
    <location>
        <begin position="137"/>
        <end position="155"/>
    </location>
</feature>
<proteinExistence type="predicted"/>
<protein>
    <recommendedName>
        <fullName evidence="5">DoxX family protein</fullName>
    </recommendedName>
</protein>
<evidence type="ECO:0000256" key="2">
    <source>
        <dbReference type="SAM" id="Phobius"/>
    </source>
</evidence>
<evidence type="ECO:0000313" key="3">
    <source>
        <dbReference type="EMBL" id="GAA2210654.1"/>
    </source>
</evidence>
<keyword evidence="2" id="KW-0472">Membrane</keyword>
<feature type="region of interest" description="Disordered" evidence="1">
    <location>
        <begin position="168"/>
        <end position="187"/>
    </location>
</feature>
<comment type="caution">
    <text evidence="3">The sequence shown here is derived from an EMBL/GenBank/DDBJ whole genome shotgun (WGS) entry which is preliminary data.</text>
</comment>
<keyword evidence="2" id="KW-1133">Transmembrane helix</keyword>
<organism evidence="3 4">
    <name type="scientific">Nonomuraea monospora</name>
    <dbReference type="NCBI Taxonomy" id="568818"/>
    <lineage>
        <taxon>Bacteria</taxon>
        <taxon>Bacillati</taxon>
        <taxon>Actinomycetota</taxon>
        <taxon>Actinomycetes</taxon>
        <taxon>Streptosporangiales</taxon>
        <taxon>Streptosporangiaceae</taxon>
        <taxon>Nonomuraea</taxon>
    </lineage>
</organism>
<evidence type="ECO:0000256" key="1">
    <source>
        <dbReference type="SAM" id="MobiDB-lite"/>
    </source>
</evidence>
<dbReference type="EMBL" id="BAAAQX010000017">
    <property type="protein sequence ID" value="GAA2210654.1"/>
    <property type="molecule type" value="Genomic_DNA"/>
</dbReference>